<organism evidence="5 6">
    <name type="scientific">Kytococcus sedentarius (strain ATCC 14392 / DSM 20547 / JCM 11482 / CCUG 33030 / NBRC 15357 / NCTC 11040 / CCM 314 / 541)</name>
    <name type="common">Micrococcus sedentarius</name>
    <dbReference type="NCBI Taxonomy" id="478801"/>
    <lineage>
        <taxon>Bacteria</taxon>
        <taxon>Bacillati</taxon>
        <taxon>Actinomycetota</taxon>
        <taxon>Actinomycetes</taxon>
        <taxon>Micrococcales</taxon>
        <taxon>Kytococcaceae</taxon>
        <taxon>Kytococcus</taxon>
    </lineage>
</organism>
<evidence type="ECO:0000259" key="4">
    <source>
        <dbReference type="Pfam" id="PF12146"/>
    </source>
</evidence>
<dbReference type="InterPro" id="IPR022742">
    <property type="entry name" value="Hydrolase_4"/>
</dbReference>
<feature type="binding site" evidence="2">
    <location>
        <position position="38"/>
    </location>
    <ligand>
        <name>substrate</name>
    </ligand>
</feature>
<dbReference type="PANTHER" id="PTHR43689">
    <property type="entry name" value="HYDROLASE"/>
    <property type="match status" value="1"/>
</dbReference>
<feature type="active site" description="Charge relay system" evidence="1">
    <location>
        <position position="207"/>
    </location>
</feature>
<dbReference type="InterPro" id="IPR012354">
    <property type="entry name" value="Esterase_lipase"/>
</dbReference>
<dbReference type="STRING" id="478801.Ksed_16110"/>
<dbReference type="PIRSF" id="PIRSF017388">
    <property type="entry name" value="Esterase_lipase"/>
    <property type="match status" value="1"/>
</dbReference>
<feature type="active site" description="Nucleophile" evidence="1">
    <location>
        <position position="105"/>
    </location>
</feature>
<evidence type="ECO:0000256" key="3">
    <source>
        <dbReference type="PIRSR" id="PIRSR017388-3"/>
    </source>
</evidence>
<reference evidence="5 6" key="1">
    <citation type="journal article" date="2009" name="Stand. Genomic Sci.">
        <title>Complete genome sequence of Kytococcus sedentarius type strain (541).</title>
        <authorList>
            <person name="Sims D."/>
            <person name="Brettin T."/>
            <person name="Detter J.C."/>
            <person name="Han C."/>
            <person name="Lapidus A."/>
            <person name="Copeland A."/>
            <person name="Glavina Del Rio T."/>
            <person name="Nolan M."/>
            <person name="Chen F."/>
            <person name="Lucas S."/>
            <person name="Tice H."/>
            <person name="Cheng J.F."/>
            <person name="Bruce D."/>
            <person name="Goodwin L."/>
            <person name="Pitluck S."/>
            <person name="Ovchinnikova G."/>
            <person name="Pati A."/>
            <person name="Ivanova N."/>
            <person name="Mavrommatis K."/>
            <person name="Chen A."/>
            <person name="Palaniappan K."/>
            <person name="D'haeseleer P."/>
            <person name="Chain P."/>
            <person name="Bristow J."/>
            <person name="Eisen J.A."/>
            <person name="Markowitz V."/>
            <person name="Hugenholtz P."/>
            <person name="Schneider S."/>
            <person name="Goker M."/>
            <person name="Pukall R."/>
            <person name="Kyrpides N.C."/>
            <person name="Klenk H.P."/>
        </authorList>
    </citation>
    <scope>NUCLEOTIDE SEQUENCE [LARGE SCALE GENOMIC DNA]</scope>
    <source>
        <strain evidence="6">ATCC 14392 / DSM 20547 / JCM 11482 / CCUG 33030 / NBRC 15357 / NCTC 11040 / CCM 314 / 541</strain>
    </source>
</reference>
<dbReference type="InterPro" id="IPR000073">
    <property type="entry name" value="AB_hydrolase_1"/>
</dbReference>
<evidence type="ECO:0000313" key="6">
    <source>
        <dbReference type="Proteomes" id="UP000006666"/>
    </source>
</evidence>
<dbReference type="eggNOG" id="COG1647">
    <property type="taxonomic scope" value="Bacteria"/>
</dbReference>
<dbReference type="RefSeq" id="WP_015779571.1">
    <property type="nucleotide sequence ID" value="NC_013169.1"/>
</dbReference>
<evidence type="ECO:0000256" key="1">
    <source>
        <dbReference type="PIRSR" id="PIRSR017388-1"/>
    </source>
</evidence>
<dbReference type="KEGG" id="kse:Ksed_16110"/>
<dbReference type="InterPro" id="IPR029058">
    <property type="entry name" value="AB_hydrolase_fold"/>
</dbReference>
<dbReference type="ESTHER" id="kytsd-c7nib9">
    <property type="family name" value="CarbLipBact_2"/>
</dbReference>
<dbReference type="HOGENOM" id="CLU_076594_0_1_11"/>
<dbReference type="AlphaFoldDB" id="C7NIB9"/>
<name>C7NIB9_KYTSD</name>
<dbReference type="PRINTS" id="PR00111">
    <property type="entry name" value="ABHYDROLASE"/>
</dbReference>
<dbReference type="SUPFAM" id="SSF53474">
    <property type="entry name" value="alpha/beta-Hydrolases"/>
    <property type="match status" value="1"/>
</dbReference>
<proteinExistence type="predicted"/>
<keyword evidence="6" id="KW-1185">Reference proteome</keyword>
<dbReference type="PANTHER" id="PTHR43689:SF8">
    <property type="entry name" value="ALPHA_BETA-HYDROLASES SUPERFAMILY PROTEIN"/>
    <property type="match status" value="1"/>
</dbReference>
<accession>C7NIB9</accession>
<feature type="binding site" evidence="2">
    <location>
        <position position="106"/>
    </location>
    <ligand>
        <name>substrate</name>
    </ligand>
</feature>
<gene>
    <name evidence="5" type="ordered locus">Ksed_16110</name>
</gene>
<feature type="domain" description="Serine aminopeptidase S33" evidence="4">
    <location>
        <begin position="29"/>
        <end position="242"/>
    </location>
</feature>
<evidence type="ECO:0000256" key="2">
    <source>
        <dbReference type="PIRSR" id="PIRSR017388-2"/>
    </source>
</evidence>
<evidence type="ECO:0000313" key="5">
    <source>
        <dbReference type="EMBL" id="ACV06626.1"/>
    </source>
</evidence>
<feature type="active site" description="Charge relay system" evidence="1">
    <location>
        <position position="237"/>
    </location>
</feature>
<sequence length="263" mass="28194">MAPPTPVIEPVTPPLPGGEGRYLPGPQGSAQVVLCHGFTGTAQSLGRWPEALQQAGFSVDVPRLPGHGRTWQAANRTGWEDWYRIAERSLLRASELRPAVVGGLSMGGALALALAVAHPGRVAGVILVNPAVAAVNPFVPLTPLVRHVRPSMPGIAGDVADPDSPGELAYDRVPMHALNSQRALWRGVRRRAREVTCPVLLMRSAVDHVVPARSSASILRRISSTDVREVVLENSFHVVPLDHDAPRVHEESVAFARRVTGDQ</sequence>
<feature type="site" description="Important for substrate specificity" evidence="3">
    <location>
        <position position="155"/>
    </location>
</feature>
<dbReference type="Proteomes" id="UP000006666">
    <property type="component" value="Chromosome"/>
</dbReference>
<dbReference type="EMBL" id="CP001686">
    <property type="protein sequence ID" value="ACV06626.1"/>
    <property type="molecule type" value="Genomic_DNA"/>
</dbReference>
<dbReference type="GO" id="GO:0052689">
    <property type="term" value="F:carboxylic ester hydrolase activity"/>
    <property type="evidence" value="ECO:0007669"/>
    <property type="project" value="InterPro"/>
</dbReference>
<dbReference type="Gene3D" id="3.40.50.1820">
    <property type="entry name" value="alpha/beta hydrolase"/>
    <property type="match status" value="1"/>
</dbReference>
<protein>
    <submittedName>
        <fullName evidence="5">Esterase/lipase</fullName>
    </submittedName>
</protein>
<dbReference type="Pfam" id="PF12146">
    <property type="entry name" value="Hydrolase_4"/>
    <property type="match status" value="1"/>
</dbReference>